<protein>
    <submittedName>
        <fullName evidence="1">Uncharacterized protein</fullName>
    </submittedName>
</protein>
<dbReference type="EMBL" id="VCQU01000014">
    <property type="protein sequence ID" value="NMN99032.1"/>
    <property type="molecule type" value="Genomic_DNA"/>
</dbReference>
<evidence type="ECO:0000313" key="1">
    <source>
        <dbReference type="EMBL" id="NMN99032.1"/>
    </source>
</evidence>
<keyword evidence="2" id="KW-1185">Reference proteome</keyword>
<name>A0A848KR22_9NOCA</name>
<reference evidence="1 2" key="1">
    <citation type="submission" date="2019-05" db="EMBL/GenBank/DDBJ databases">
        <authorList>
            <person name="Lee S.D."/>
        </authorList>
    </citation>
    <scope>NUCLEOTIDE SEQUENCE [LARGE SCALE GENOMIC DNA]</scope>
    <source>
        <strain evidence="1 2">YC2-7</strain>
    </source>
</reference>
<comment type="caution">
    <text evidence="1">The sequence shown here is derived from an EMBL/GenBank/DDBJ whole genome shotgun (WGS) entry which is preliminary data.</text>
</comment>
<sequence length="31" mass="3572">MNRFEPGVIYWHRHAGVGCDLTGYQLRKIGP</sequence>
<organism evidence="1 2">
    <name type="scientific">Antrihabitans stalactiti</name>
    <dbReference type="NCBI Taxonomy" id="2584121"/>
    <lineage>
        <taxon>Bacteria</taxon>
        <taxon>Bacillati</taxon>
        <taxon>Actinomycetota</taxon>
        <taxon>Actinomycetes</taxon>
        <taxon>Mycobacteriales</taxon>
        <taxon>Nocardiaceae</taxon>
        <taxon>Antrihabitans</taxon>
    </lineage>
</organism>
<accession>A0A848KR22</accession>
<proteinExistence type="predicted"/>
<dbReference type="Proteomes" id="UP000535543">
    <property type="component" value="Unassembled WGS sequence"/>
</dbReference>
<evidence type="ECO:0000313" key="2">
    <source>
        <dbReference type="Proteomes" id="UP000535543"/>
    </source>
</evidence>
<reference evidence="1 2" key="2">
    <citation type="submission" date="2020-06" db="EMBL/GenBank/DDBJ databases">
        <title>Antribacter stalactiti gen. nov., sp. nov., a new member of the family Nacardiaceae isolated from a cave.</title>
        <authorList>
            <person name="Kim I.S."/>
        </authorList>
    </citation>
    <scope>NUCLEOTIDE SEQUENCE [LARGE SCALE GENOMIC DNA]</scope>
    <source>
        <strain evidence="1 2">YC2-7</strain>
    </source>
</reference>
<dbReference type="AlphaFoldDB" id="A0A848KR22"/>
<gene>
    <name evidence="1" type="ORF">FGL95_28765</name>
</gene>